<reference evidence="1" key="1">
    <citation type="journal article" date="2019" name="bioRxiv">
        <title>The Genome of the Zebra Mussel, Dreissena polymorpha: A Resource for Invasive Species Research.</title>
        <authorList>
            <person name="McCartney M.A."/>
            <person name="Auch B."/>
            <person name="Kono T."/>
            <person name="Mallez S."/>
            <person name="Zhang Y."/>
            <person name="Obille A."/>
            <person name="Becker A."/>
            <person name="Abrahante J.E."/>
            <person name="Garbe J."/>
            <person name="Badalamenti J.P."/>
            <person name="Herman A."/>
            <person name="Mangelson H."/>
            <person name="Liachko I."/>
            <person name="Sullivan S."/>
            <person name="Sone E.D."/>
            <person name="Koren S."/>
            <person name="Silverstein K.A.T."/>
            <person name="Beckman K.B."/>
            <person name="Gohl D.M."/>
        </authorList>
    </citation>
    <scope>NUCLEOTIDE SEQUENCE</scope>
    <source>
        <strain evidence="1">Duluth1</strain>
        <tissue evidence="1">Whole animal</tissue>
    </source>
</reference>
<accession>A0A9D3Z529</accession>
<organism evidence="1 2">
    <name type="scientific">Dreissena polymorpha</name>
    <name type="common">Zebra mussel</name>
    <name type="synonym">Mytilus polymorpha</name>
    <dbReference type="NCBI Taxonomy" id="45954"/>
    <lineage>
        <taxon>Eukaryota</taxon>
        <taxon>Metazoa</taxon>
        <taxon>Spiralia</taxon>
        <taxon>Lophotrochozoa</taxon>
        <taxon>Mollusca</taxon>
        <taxon>Bivalvia</taxon>
        <taxon>Autobranchia</taxon>
        <taxon>Heteroconchia</taxon>
        <taxon>Euheterodonta</taxon>
        <taxon>Imparidentia</taxon>
        <taxon>Neoheterodontei</taxon>
        <taxon>Myida</taxon>
        <taxon>Dreissenoidea</taxon>
        <taxon>Dreissenidae</taxon>
        <taxon>Dreissena</taxon>
    </lineage>
</organism>
<dbReference type="EMBL" id="JAIWYP010000014">
    <property type="protein sequence ID" value="KAH3712044.1"/>
    <property type="molecule type" value="Genomic_DNA"/>
</dbReference>
<evidence type="ECO:0000313" key="2">
    <source>
        <dbReference type="Proteomes" id="UP000828390"/>
    </source>
</evidence>
<comment type="caution">
    <text evidence="1">The sequence shown here is derived from an EMBL/GenBank/DDBJ whole genome shotgun (WGS) entry which is preliminary data.</text>
</comment>
<dbReference type="AlphaFoldDB" id="A0A9D3Z529"/>
<sequence length="54" mass="5899">MEVQDGGQTVNGYKHAAGGRLKMSDISEDAGGIHVSHCRYRVYQDEVAFSANEN</sequence>
<evidence type="ECO:0000313" key="1">
    <source>
        <dbReference type="EMBL" id="KAH3712044.1"/>
    </source>
</evidence>
<keyword evidence="2" id="KW-1185">Reference proteome</keyword>
<protein>
    <submittedName>
        <fullName evidence="1">Uncharacterized protein</fullName>
    </submittedName>
</protein>
<dbReference type="Proteomes" id="UP000828390">
    <property type="component" value="Unassembled WGS sequence"/>
</dbReference>
<proteinExistence type="predicted"/>
<reference evidence="1" key="2">
    <citation type="submission" date="2020-11" db="EMBL/GenBank/DDBJ databases">
        <authorList>
            <person name="McCartney M.A."/>
            <person name="Auch B."/>
            <person name="Kono T."/>
            <person name="Mallez S."/>
            <person name="Becker A."/>
            <person name="Gohl D.M."/>
            <person name="Silverstein K.A.T."/>
            <person name="Koren S."/>
            <person name="Bechman K.B."/>
            <person name="Herman A."/>
            <person name="Abrahante J.E."/>
            <person name="Garbe J."/>
        </authorList>
    </citation>
    <scope>NUCLEOTIDE SEQUENCE</scope>
    <source>
        <strain evidence="1">Duluth1</strain>
        <tissue evidence="1">Whole animal</tissue>
    </source>
</reference>
<gene>
    <name evidence="1" type="ORF">DPMN_071721</name>
</gene>
<name>A0A9D3Z529_DREPO</name>